<dbReference type="InterPro" id="IPR011701">
    <property type="entry name" value="MFS"/>
</dbReference>
<feature type="transmembrane region" description="Helical" evidence="8">
    <location>
        <begin position="244"/>
        <end position="263"/>
    </location>
</feature>
<dbReference type="Gene3D" id="1.20.1250.20">
    <property type="entry name" value="MFS general substrate transporter like domains"/>
    <property type="match status" value="1"/>
</dbReference>
<keyword evidence="3" id="KW-1003">Cell membrane</keyword>
<dbReference type="PRINTS" id="PR01036">
    <property type="entry name" value="TCRTETB"/>
</dbReference>
<dbReference type="GO" id="GO:0005886">
    <property type="term" value="C:plasma membrane"/>
    <property type="evidence" value="ECO:0007669"/>
    <property type="project" value="UniProtKB-SubCell"/>
</dbReference>
<evidence type="ECO:0000256" key="2">
    <source>
        <dbReference type="ARBA" id="ARBA00022448"/>
    </source>
</evidence>
<keyword evidence="5 8" id="KW-1133">Transmembrane helix</keyword>
<keyword evidence="2" id="KW-0813">Transport</keyword>
<feature type="transmembrane region" description="Helical" evidence="8">
    <location>
        <begin position="414"/>
        <end position="432"/>
    </location>
</feature>
<organism evidence="10">
    <name type="scientific">Streptomyces sp. R08</name>
    <dbReference type="NCBI Taxonomy" id="3238624"/>
    <lineage>
        <taxon>Bacteria</taxon>
        <taxon>Bacillati</taxon>
        <taxon>Actinomycetota</taxon>
        <taxon>Actinomycetes</taxon>
        <taxon>Kitasatosporales</taxon>
        <taxon>Streptomycetaceae</taxon>
        <taxon>Streptomyces</taxon>
    </lineage>
</organism>
<feature type="domain" description="Major facilitator superfamily (MFS) profile" evidence="9">
    <location>
        <begin position="25"/>
        <end position="475"/>
    </location>
</feature>
<evidence type="ECO:0000256" key="8">
    <source>
        <dbReference type="SAM" id="Phobius"/>
    </source>
</evidence>
<keyword evidence="4 8" id="KW-0812">Transmembrane</keyword>
<reference evidence="10" key="1">
    <citation type="submission" date="2024-07" db="EMBL/GenBank/DDBJ databases">
        <authorList>
            <person name="Yu S.T."/>
        </authorList>
    </citation>
    <scope>NUCLEOTIDE SEQUENCE</scope>
    <source>
        <strain evidence="10">R08</strain>
    </source>
</reference>
<feature type="transmembrane region" description="Helical" evidence="8">
    <location>
        <begin position="452"/>
        <end position="470"/>
    </location>
</feature>
<feature type="transmembrane region" description="Helical" evidence="8">
    <location>
        <begin position="346"/>
        <end position="364"/>
    </location>
</feature>
<feature type="transmembrane region" description="Helical" evidence="8">
    <location>
        <begin position="370"/>
        <end position="393"/>
    </location>
</feature>
<keyword evidence="7" id="KW-0046">Antibiotic resistance</keyword>
<evidence type="ECO:0000256" key="6">
    <source>
        <dbReference type="ARBA" id="ARBA00023136"/>
    </source>
</evidence>
<dbReference type="PANTHER" id="PTHR42718">
    <property type="entry name" value="MAJOR FACILITATOR SUPERFAMILY MULTIDRUG TRANSPORTER MFSC"/>
    <property type="match status" value="1"/>
</dbReference>
<proteinExistence type="predicted"/>
<feature type="transmembrane region" description="Helical" evidence="8">
    <location>
        <begin position="177"/>
        <end position="199"/>
    </location>
</feature>
<evidence type="ECO:0000313" key="10">
    <source>
        <dbReference type="EMBL" id="XDQ03297.1"/>
    </source>
</evidence>
<evidence type="ECO:0000256" key="5">
    <source>
        <dbReference type="ARBA" id="ARBA00022989"/>
    </source>
</evidence>
<feature type="transmembrane region" description="Helical" evidence="8">
    <location>
        <begin position="283"/>
        <end position="306"/>
    </location>
</feature>
<dbReference type="Pfam" id="PF07690">
    <property type="entry name" value="MFS_1"/>
    <property type="match status" value="1"/>
</dbReference>
<feature type="transmembrane region" description="Helical" evidence="8">
    <location>
        <begin position="21"/>
        <end position="43"/>
    </location>
</feature>
<evidence type="ECO:0000256" key="7">
    <source>
        <dbReference type="ARBA" id="ARBA00023251"/>
    </source>
</evidence>
<dbReference type="NCBIfam" id="TIGR00711">
    <property type="entry name" value="efflux_EmrB"/>
    <property type="match status" value="1"/>
</dbReference>
<dbReference type="GO" id="GO:0022857">
    <property type="term" value="F:transmembrane transporter activity"/>
    <property type="evidence" value="ECO:0007669"/>
    <property type="project" value="InterPro"/>
</dbReference>
<dbReference type="SUPFAM" id="SSF103473">
    <property type="entry name" value="MFS general substrate transporter"/>
    <property type="match status" value="1"/>
</dbReference>
<name>A0AB39ME31_9ACTN</name>
<feature type="transmembrane region" description="Helical" evidence="8">
    <location>
        <begin position="211"/>
        <end position="232"/>
    </location>
</feature>
<feature type="transmembrane region" description="Helical" evidence="8">
    <location>
        <begin position="63"/>
        <end position="83"/>
    </location>
</feature>
<protein>
    <submittedName>
        <fullName evidence="10">MDR family MFS transporter</fullName>
    </submittedName>
</protein>
<evidence type="ECO:0000259" key="9">
    <source>
        <dbReference type="PROSITE" id="PS50850"/>
    </source>
</evidence>
<gene>
    <name evidence="10" type="ORF">AB5J58_25480</name>
</gene>
<accession>A0AB39ME31</accession>
<dbReference type="EMBL" id="CP163431">
    <property type="protein sequence ID" value="XDQ03297.1"/>
    <property type="molecule type" value="Genomic_DNA"/>
</dbReference>
<dbReference type="GO" id="GO:0046677">
    <property type="term" value="P:response to antibiotic"/>
    <property type="evidence" value="ECO:0007669"/>
    <property type="project" value="UniProtKB-KW"/>
</dbReference>
<evidence type="ECO:0000256" key="3">
    <source>
        <dbReference type="ARBA" id="ARBA00022475"/>
    </source>
</evidence>
<feature type="transmembrane region" description="Helical" evidence="8">
    <location>
        <begin position="90"/>
        <end position="110"/>
    </location>
</feature>
<feature type="transmembrane region" description="Helical" evidence="8">
    <location>
        <begin position="149"/>
        <end position="171"/>
    </location>
</feature>
<sequence length="479" mass="49901">MTSPTRSLTTQAETPEVSDQRLNFTIVALGIGAIASILDSTIVNVGVDRLSRVFGESLTATQWVVTGFLLAMTAIVPLSGWMIDRIGGRATWMCALSVFLGGSIMCGLAWDLPSLVGFRVLQGLGAGLIIPALMTLLTQAAGQKRLMTAMGSFSLLVQVGPILGPIVGGALLQGANWRWLFLVNIPFCVTGLILARIVLPPKRPSAHKRSLDGIGLALLTPALVGVIYALSNVTGTTGLDATDVWAPLVSGLALLVAFVAWSLRDGAKALLDVRLFADRGFAVTSGLSILSGFTMFGGMLLLPLYFQQVRGASVIDTGLFLVPQGVGAAVLIICGKKALQRVTARTKIVCGFALMALGTLPFAFATTRDMTWLLIVALTVRGLGIGASTSSINASAVAGLPKDEIARGTTAFNVVQRVGSPFGTTVIAVILARATADAAHTSAGLATAFATAFWWSLGFTVLPVALALLLPTRSKPDNG</sequence>
<dbReference type="InterPro" id="IPR020846">
    <property type="entry name" value="MFS_dom"/>
</dbReference>
<dbReference type="PANTHER" id="PTHR42718:SF46">
    <property type="entry name" value="BLR6921 PROTEIN"/>
    <property type="match status" value="1"/>
</dbReference>
<feature type="transmembrane region" description="Helical" evidence="8">
    <location>
        <begin position="312"/>
        <end position="334"/>
    </location>
</feature>
<dbReference type="AlphaFoldDB" id="A0AB39ME31"/>
<dbReference type="PROSITE" id="PS50850">
    <property type="entry name" value="MFS"/>
    <property type="match status" value="1"/>
</dbReference>
<dbReference type="InterPro" id="IPR004638">
    <property type="entry name" value="EmrB-like"/>
</dbReference>
<comment type="subcellular location">
    <subcellularLocation>
        <location evidence="1">Cell membrane</location>
        <topology evidence="1">Multi-pass membrane protein</topology>
    </subcellularLocation>
</comment>
<dbReference type="Gene3D" id="1.20.1720.10">
    <property type="entry name" value="Multidrug resistance protein D"/>
    <property type="match status" value="1"/>
</dbReference>
<dbReference type="CDD" id="cd17503">
    <property type="entry name" value="MFS_LmrB_MDR_like"/>
    <property type="match status" value="1"/>
</dbReference>
<keyword evidence="6 8" id="KW-0472">Membrane</keyword>
<evidence type="ECO:0000256" key="4">
    <source>
        <dbReference type="ARBA" id="ARBA00022692"/>
    </source>
</evidence>
<dbReference type="RefSeq" id="WP_369189237.1">
    <property type="nucleotide sequence ID" value="NZ_CP163431.1"/>
</dbReference>
<feature type="transmembrane region" description="Helical" evidence="8">
    <location>
        <begin position="116"/>
        <end position="137"/>
    </location>
</feature>
<dbReference type="InterPro" id="IPR036259">
    <property type="entry name" value="MFS_trans_sf"/>
</dbReference>
<evidence type="ECO:0000256" key="1">
    <source>
        <dbReference type="ARBA" id="ARBA00004651"/>
    </source>
</evidence>